<protein>
    <submittedName>
        <fullName evidence="1">Uncharacterized protein</fullName>
    </submittedName>
</protein>
<organism evidence="1 2">
    <name type="scientific">Bos mutus</name>
    <name type="common">wild yak</name>
    <dbReference type="NCBI Taxonomy" id="72004"/>
    <lineage>
        <taxon>Eukaryota</taxon>
        <taxon>Metazoa</taxon>
        <taxon>Chordata</taxon>
        <taxon>Craniata</taxon>
        <taxon>Vertebrata</taxon>
        <taxon>Euteleostomi</taxon>
        <taxon>Mammalia</taxon>
        <taxon>Eutheria</taxon>
        <taxon>Laurasiatheria</taxon>
        <taxon>Artiodactyla</taxon>
        <taxon>Ruminantia</taxon>
        <taxon>Pecora</taxon>
        <taxon>Bovidae</taxon>
        <taxon>Bovinae</taxon>
        <taxon>Bos</taxon>
    </lineage>
</organism>
<accession>A0A6B0RIE8</accession>
<name>A0A6B0RIE8_9CETA</name>
<evidence type="ECO:0000313" key="1">
    <source>
        <dbReference type="EMBL" id="MXQ87133.1"/>
    </source>
</evidence>
<evidence type="ECO:0000313" key="2">
    <source>
        <dbReference type="Proteomes" id="UP000322234"/>
    </source>
</evidence>
<dbReference type="Proteomes" id="UP000322234">
    <property type="component" value="Unassembled WGS sequence"/>
</dbReference>
<keyword evidence="2" id="KW-1185">Reference proteome</keyword>
<sequence>MSPGPERHQTQRSSCLLHLQAVTYTHFLPEPSGLILSIELRTGHPDTELLAPWAWSHNKILRVNASLVSAEPGNWLHRAGHRPLTTLDVKIRCRHPALGKPGSQKQAFESAPQAGARVTIAQENILLGRPRPEYLCPRDGRPQKSQPDFVAGHLPCVRQGISQASEPVISWTGNCGCGGSYDAVCRHRVGLSTRNAATDQTCRFLFLKVAPAAVGRTSVPKMLPGE</sequence>
<gene>
    <name evidence="1" type="ORF">E5288_WYG007645</name>
</gene>
<dbReference type="EMBL" id="VBQZ03000036">
    <property type="protein sequence ID" value="MXQ87133.1"/>
    <property type="molecule type" value="Genomic_DNA"/>
</dbReference>
<reference evidence="1" key="1">
    <citation type="submission" date="2019-10" db="EMBL/GenBank/DDBJ databases">
        <title>The sequence and de novo assembly of the wild yak genome.</title>
        <authorList>
            <person name="Liu Y."/>
        </authorList>
    </citation>
    <scope>NUCLEOTIDE SEQUENCE [LARGE SCALE GENOMIC DNA]</scope>
    <source>
        <strain evidence="1">WY2019</strain>
    </source>
</reference>
<comment type="caution">
    <text evidence="1">The sequence shown here is derived from an EMBL/GenBank/DDBJ whole genome shotgun (WGS) entry which is preliminary data.</text>
</comment>
<dbReference type="AlphaFoldDB" id="A0A6B0RIE8"/>
<proteinExistence type="predicted"/>